<keyword evidence="2" id="KW-0812">Transmembrane</keyword>
<protein>
    <submittedName>
        <fullName evidence="3">Uncharacterized protein</fullName>
    </submittedName>
</protein>
<evidence type="ECO:0000256" key="2">
    <source>
        <dbReference type="SAM" id="Phobius"/>
    </source>
</evidence>
<keyword evidence="2" id="KW-1133">Transmembrane helix</keyword>
<gene>
    <name evidence="3" type="ORF">M427DRAFT_50272</name>
</gene>
<evidence type="ECO:0000256" key="1">
    <source>
        <dbReference type="SAM" id="MobiDB-lite"/>
    </source>
</evidence>
<sequence length="922" mass="103908">MATQYTKALQQHMMDVIMFSKELGTDLKTFDISSLSEQQTKIVLALLNPNHPGLGEVPEPDFDLPFDDEFYQASIEYVHQKAVFEATPNIRYCIRYIGFDCGQEKHKFQLPITGKRIKFPSAISNMSFLYFSFRTYELSTLCELYFTLTTSFDDKTQWVDGFLKNAPGGPRVGLIEWTADVCTQVKRLCYYENPKFAPSMHKIEKINVIYHSDGVGGYCEGGGATTMKVVAGVGAESDGSELKLDMSSDTLGGPGSGQVGLQKGLLCGGGGTNYLWGYEVAAFYFRWIELTMKGDFMLSLNQLTIQSGWSDNHFQTLTGYTNDQLWSKYVLAQGWIMFLPLDGGNKTMSDSVVIILLGAICLAIVIYLLTSGGAGIFNNESNGGGNTNNGGTSSRCEIPSDPNAFQALAISSGDWDNTKTYQQNVDTQRAVCLNKFNAGQGCVNPFAPNTQLPWCFKPSVGSGPTCQIPSIDALRKLKVSLQSTWDQSLDFEANAAKQKTGIHVLFYMFEDLHSDSCYDWHTTPLHAHTPNQLNVWRLLEHQHLPRKEYFGFSHRGLFFVVKMERESRPMSRSSRSARSSSRSGRRKCTKWIEAFGLCGEDEKFLAKVMVENVHNAEKYQNKKFYFFEDPPFQQNMSNRPSLSKRWVIRHLAPKLDEIFRDRWAVTYDCRKRRFWNDEETDTSQESKVLVVVDDALYSGAQLLSQLIDCSRKTELMLIVPFCTDSGIGLIRELQAKGIPVKYFMPDPPNMQTMFDVLINMGKSHEDVSRYLGLMEKTFGGYESKYVLTFFQHKMPDAKSVPAVFQKRNVPCLGGDLAKETFFCFPHIVPPYKDADYDGLKEYDERTVTARDSKIKVPTVQRDQTVPLTNLNVPQSSTSSTPQSNRYVPQSSTSSTPQSNRTWSPPQVQCGMLYTLLNAQLSN</sequence>
<evidence type="ECO:0000313" key="3">
    <source>
        <dbReference type="EMBL" id="KXS08842.1"/>
    </source>
</evidence>
<name>A0A138ZWF9_GONPJ</name>
<keyword evidence="4" id="KW-1185">Reference proteome</keyword>
<feature type="compositionally biased region" description="Polar residues" evidence="1">
    <location>
        <begin position="862"/>
        <end position="872"/>
    </location>
</feature>
<dbReference type="Proteomes" id="UP000070544">
    <property type="component" value="Unassembled WGS sequence"/>
</dbReference>
<dbReference type="InterPro" id="IPR007541">
    <property type="entry name" value="Uncharacterised_BSP"/>
</dbReference>
<dbReference type="EMBL" id="KQ965950">
    <property type="protein sequence ID" value="KXS08842.1"/>
    <property type="molecule type" value="Genomic_DNA"/>
</dbReference>
<feature type="region of interest" description="Disordered" evidence="1">
    <location>
        <begin position="862"/>
        <end position="905"/>
    </location>
</feature>
<accession>A0A138ZWF9</accession>
<keyword evidence="2" id="KW-0472">Membrane</keyword>
<organism evidence="3 4">
    <name type="scientific">Gonapodya prolifera (strain JEL478)</name>
    <name type="common">Monoblepharis prolifera</name>
    <dbReference type="NCBI Taxonomy" id="1344416"/>
    <lineage>
        <taxon>Eukaryota</taxon>
        <taxon>Fungi</taxon>
        <taxon>Fungi incertae sedis</taxon>
        <taxon>Chytridiomycota</taxon>
        <taxon>Chytridiomycota incertae sedis</taxon>
        <taxon>Monoblepharidomycetes</taxon>
        <taxon>Monoblepharidales</taxon>
        <taxon>Gonapodyaceae</taxon>
        <taxon>Gonapodya</taxon>
    </lineage>
</organism>
<dbReference type="AlphaFoldDB" id="A0A138ZWF9"/>
<evidence type="ECO:0000313" key="4">
    <source>
        <dbReference type="Proteomes" id="UP000070544"/>
    </source>
</evidence>
<proteinExistence type="predicted"/>
<reference evidence="3 4" key="1">
    <citation type="journal article" date="2015" name="Genome Biol. Evol.">
        <title>Phylogenomic analyses indicate that early fungi evolved digesting cell walls of algal ancestors of land plants.</title>
        <authorList>
            <person name="Chang Y."/>
            <person name="Wang S."/>
            <person name="Sekimoto S."/>
            <person name="Aerts A.L."/>
            <person name="Choi C."/>
            <person name="Clum A."/>
            <person name="LaButti K.M."/>
            <person name="Lindquist E.A."/>
            <person name="Yee Ngan C."/>
            <person name="Ohm R.A."/>
            <person name="Salamov A.A."/>
            <person name="Grigoriev I.V."/>
            <person name="Spatafora J.W."/>
            <person name="Berbee M.L."/>
        </authorList>
    </citation>
    <scope>NUCLEOTIDE SEQUENCE [LARGE SCALE GENOMIC DNA]</scope>
    <source>
        <strain evidence="3 4">JEL478</strain>
    </source>
</reference>
<feature type="transmembrane region" description="Helical" evidence="2">
    <location>
        <begin position="352"/>
        <end position="370"/>
    </location>
</feature>
<dbReference type="Pfam" id="PF04450">
    <property type="entry name" value="BSP"/>
    <property type="match status" value="1"/>
</dbReference>
<feature type="compositionally biased region" description="Low complexity" evidence="1">
    <location>
        <begin position="873"/>
        <end position="898"/>
    </location>
</feature>